<organism evidence="1">
    <name type="scientific">Amphimedon queenslandica</name>
    <name type="common">Sponge</name>
    <dbReference type="NCBI Taxonomy" id="400682"/>
    <lineage>
        <taxon>Eukaryota</taxon>
        <taxon>Metazoa</taxon>
        <taxon>Porifera</taxon>
        <taxon>Demospongiae</taxon>
        <taxon>Heteroscleromorpha</taxon>
        <taxon>Haplosclerida</taxon>
        <taxon>Niphatidae</taxon>
        <taxon>Amphimedon</taxon>
    </lineage>
</organism>
<evidence type="ECO:0000313" key="1">
    <source>
        <dbReference type="EnsemblMetazoa" id="Aqu2.1.23599_001"/>
    </source>
</evidence>
<sequence length="90" mass="10256">MCEIVDEIGYETDNEIQYETDDEIGYGTDDEIDSDINKNLESMFTVLEISKKRLMLGGHSRCDSPGFSAKYGSDTFMELEYNAVLHMELV</sequence>
<proteinExistence type="predicted"/>
<accession>A0A1X7U7X9</accession>
<dbReference type="InParanoid" id="A0A1X7U7X9"/>
<reference evidence="1" key="1">
    <citation type="submission" date="2017-05" db="UniProtKB">
        <authorList>
            <consortium name="EnsemblMetazoa"/>
        </authorList>
    </citation>
    <scope>IDENTIFICATION</scope>
</reference>
<protein>
    <submittedName>
        <fullName evidence="1">Uncharacterized protein</fullName>
    </submittedName>
</protein>
<dbReference type="AlphaFoldDB" id="A0A1X7U7X9"/>
<name>A0A1X7U7X9_AMPQE</name>
<dbReference type="EnsemblMetazoa" id="Aqu2.1.23599_001">
    <property type="protein sequence ID" value="Aqu2.1.23599_001"/>
    <property type="gene ID" value="Aqu2.1.23599"/>
</dbReference>